<dbReference type="GO" id="GO:0005524">
    <property type="term" value="F:ATP binding"/>
    <property type="evidence" value="ECO:0007669"/>
    <property type="project" value="UniProtKB-UniRule"/>
</dbReference>
<dbReference type="FunFam" id="1.10.510.10:FF:002592">
    <property type="match status" value="1"/>
</dbReference>
<name>A0A7M7N8R2_STRPU</name>
<dbReference type="Pfam" id="PF00069">
    <property type="entry name" value="Pkinase"/>
    <property type="match status" value="1"/>
</dbReference>
<evidence type="ECO:0000259" key="6">
    <source>
        <dbReference type="PROSITE" id="PS50011"/>
    </source>
</evidence>
<sequence length="374" mass="40953">MPVNKGKPTPDGGSRDAKPGALGAGAGGMKVSHIAEFESLFTIEKELGKGATSVVHKCFEKGTNRPFAVKKVKKTADMKVFTTEVSVLQSINHPHIIKLVNLYEDDFNVYLQLELVTGGELFERIVERGYYSERDAARCVREICQAVSYLHDHDIVHRDLKPENLLYADMGDEAPLKLADFGLSKIIDQDVSMKTVCGTPGYCAPEVLCGKPYCKAVDMWSVGVITYILLCGFEPFYDDRGDNYIYKKIIRADYAFISPWWDDISDSAKDFIDRLLVTDPKKRLCAEGALHHPWVREENSAASTKNIPCTTIENIKEFNAKRKLKAVAAAVIAMQRLGAMGEIIPAFAAASGGSEATTMKGAVMAAAATASAAE</sequence>
<feature type="region of interest" description="Disordered" evidence="5">
    <location>
        <begin position="1"/>
        <end position="22"/>
    </location>
</feature>
<dbReference type="SUPFAM" id="SSF56112">
    <property type="entry name" value="Protein kinase-like (PK-like)"/>
    <property type="match status" value="1"/>
</dbReference>
<evidence type="ECO:0000256" key="4">
    <source>
        <dbReference type="RuleBase" id="RU000304"/>
    </source>
</evidence>
<dbReference type="Proteomes" id="UP000007110">
    <property type="component" value="Unassembled WGS sequence"/>
</dbReference>
<dbReference type="PROSITE" id="PS00107">
    <property type="entry name" value="PROTEIN_KINASE_ATP"/>
    <property type="match status" value="1"/>
</dbReference>
<dbReference type="PANTHER" id="PTHR24347">
    <property type="entry name" value="SERINE/THREONINE-PROTEIN KINASE"/>
    <property type="match status" value="1"/>
</dbReference>
<keyword evidence="4" id="KW-0723">Serine/threonine-protein kinase</keyword>
<keyword evidence="4" id="KW-0808">Transferase</keyword>
<dbReference type="CTD" id="814"/>
<accession>A0A7M7N8R2</accession>
<reference evidence="8" key="1">
    <citation type="submission" date="2015-02" db="EMBL/GenBank/DDBJ databases">
        <title>Genome sequencing for Strongylocentrotus purpuratus.</title>
        <authorList>
            <person name="Murali S."/>
            <person name="Liu Y."/>
            <person name="Vee V."/>
            <person name="English A."/>
            <person name="Wang M."/>
            <person name="Skinner E."/>
            <person name="Han Y."/>
            <person name="Muzny D.M."/>
            <person name="Worley K.C."/>
            <person name="Gibbs R.A."/>
        </authorList>
    </citation>
    <scope>NUCLEOTIDE SEQUENCE</scope>
</reference>
<dbReference type="OMA" id="VVPDYWI"/>
<organism evidence="7 8">
    <name type="scientific">Strongylocentrotus purpuratus</name>
    <name type="common">Purple sea urchin</name>
    <dbReference type="NCBI Taxonomy" id="7668"/>
    <lineage>
        <taxon>Eukaryota</taxon>
        <taxon>Metazoa</taxon>
        <taxon>Echinodermata</taxon>
        <taxon>Eleutherozoa</taxon>
        <taxon>Echinozoa</taxon>
        <taxon>Echinoidea</taxon>
        <taxon>Euechinoidea</taxon>
        <taxon>Echinacea</taxon>
        <taxon>Camarodonta</taxon>
        <taxon>Echinidea</taxon>
        <taxon>Strongylocentrotidae</taxon>
        <taxon>Strongylocentrotus</taxon>
    </lineage>
</organism>
<dbReference type="GO" id="GO:0004683">
    <property type="term" value="F:calcium/calmodulin-dependent protein kinase activity"/>
    <property type="evidence" value="ECO:0000318"/>
    <property type="project" value="GO_Central"/>
</dbReference>
<evidence type="ECO:0000313" key="7">
    <source>
        <dbReference type="EnsemblMetazoa" id="XP_030832817"/>
    </source>
</evidence>
<keyword evidence="1 3" id="KW-0547">Nucleotide-binding</keyword>
<dbReference type="PROSITE" id="PS00108">
    <property type="entry name" value="PROTEIN_KINASE_ST"/>
    <property type="match status" value="1"/>
</dbReference>
<feature type="domain" description="Protein kinase" evidence="6">
    <location>
        <begin position="41"/>
        <end position="295"/>
    </location>
</feature>
<dbReference type="PROSITE" id="PS50011">
    <property type="entry name" value="PROTEIN_KINASE_DOM"/>
    <property type="match status" value="1"/>
</dbReference>
<dbReference type="Gene3D" id="3.30.200.20">
    <property type="entry name" value="Phosphorylase Kinase, domain 1"/>
    <property type="match status" value="1"/>
</dbReference>
<dbReference type="KEGG" id="spu:592450"/>
<reference evidence="7" key="2">
    <citation type="submission" date="2021-01" db="UniProtKB">
        <authorList>
            <consortium name="EnsemblMetazoa"/>
        </authorList>
    </citation>
    <scope>IDENTIFICATION</scope>
</reference>
<dbReference type="RefSeq" id="XP_030832817.1">
    <property type="nucleotide sequence ID" value="XM_030976957.1"/>
</dbReference>
<dbReference type="InterPro" id="IPR017441">
    <property type="entry name" value="Protein_kinase_ATP_BS"/>
</dbReference>
<dbReference type="GO" id="GO:0007165">
    <property type="term" value="P:signal transduction"/>
    <property type="evidence" value="ECO:0000318"/>
    <property type="project" value="GO_Central"/>
</dbReference>
<dbReference type="GeneID" id="592450"/>
<dbReference type="FunCoup" id="A0A7M7N8R2">
    <property type="interactions" value="52"/>
</dbReference>
<keyword evidence="4" id="KW-0418">Kinase</keyword>
<dbReference type="AlphaFoldDB" id="A0A7M7N8R2"/>
<keyword evidence="2 3" id="KW-0067">ATP-binding</keyword>
<protein>
    <recommendedName>
        <fullName evidence="6">Protein kinase domain-containing protein</fullName>
    </recommendedName>
</protein>
<proteinExistence type="inferred from homology"/>
<evidence type="ECO:0000256" key="3">
    <source>
        <dbReference type="PROSITE-ProRule" id="PRU10141"/>
    </source>
</evidence>
<feature type="binding site" evidence="3">
    <location>
        <position position="71"/>
    </location>
    <ligand>
        <name>ATP</name>
        <dbReference type="ChEBI" id="CHEBI:30616"/>
    </ligand>
</feature>
<dbReference type="EnsemblMetazoa" id="XM_030976957">
    <property type="protein sequence ID" value="XP_030832817"/>
    <property type="gene ID" value="LOC592450"/>
</dbReference>
<dbReference type="Gene3D" id="1.10.510.10">
    <property type="entry name" value="Transferase(Phosphotransferase) domain 1"/>
    <property type="match status" value="1"/>
</dbReference>
<dbReference type="InParanoid" id="A0A7M7N8R2"/>
<dbReference type="InterPro" id="IPR008271">
    <property type="entry name" value="Ser/Thr_kinase_AS"/>
</dbReference>
<evidence type="ECO:0000256" key="1">
    <source>
        <dbReference type="ARBA" id="ARBA00022741"/>
    </source>
</evidence>
<evidence type="ECO:0000256" key="5">
    <source>
        <dbReference type="SAM" id="MobiDB-lite"/>
    </source>
</evidence>
<dbReference type="InterPro" id="IPR000719">
    <property type="entry name" value="Prot_kinase_dom"/>
</dbReference>
<dbReference type="GO" id="GO:0005516">
    <property type="term" value="F:calmodulin binding"/>
    <property type="evidence" value="ECO:0000318"/>
    <property type="project" value="GO_Central"/>
</dbReference>
<dbReference type="OrthoDB" id="40902at2759"/>
<keyword evidence="8" id="KW-1185">Reference proteome</keyword>
<dbReference type="GO" id="GO:0005737">
    <property type="term" value="C:cytoplasm"/>
    <property type="evidence" value="ECO:0000318"/>
    <property type="project" value="GO_Central"/>
</dbReference>
<comment type="similarity">
    <text evidence="4">Belongs to the protein kinase superfamily.</text>
</comment>
<dbReference type="SMART" id="SM00220">
    <property type="entry name" value="S_TKc"/>
    <property type="match status" value="1"/>
</dbReference>
<dbReference type="InterPro" id="IPR011009">
    <property type="entry name" value="Kinase-like_dom_sf"/>
</dbReference>
<evidence type="ECO:0000256" key="2">
    <source>
        <dbReference type="ARBA" id="ARBA00022840"/>
    </source>
</evidence>
<evidence type="ECO:0000313" key="8">
    <source>
        <dbReference type="Proteomes" id="UP000007110"/>
    </source>
</evidence>